<keyword evidence="7 16" id="KW-1133">Transmembrane helix</keyword>
<evidence type="ECO:0000256" key="4">
    <source>
        <dbReference type="ARBA" id="ARBA00022692"/>
    </source>
</evidence>
<evidence type="ECO:0000256" key="2">
    <source>
        <dbReference type="ARBA" id="ARBA00022676"/>
    </source>
</evidence>
<gene>
    <name evidence="17" type="primary">ftsW</name>
    <name evidence="17" type="ORF">LMG7974_00577</name>
</gene>
<proteinExistence type="inferred from homology"/>
<feature type="transmembrane region" description="Helical" evidence="16">
    <location>
        <begin position="293"/>
        <end position="314"/>
    </location>
</feature>
<evidence type="ECO:0000256" key="10">
    <source>
        <dbReference type="ARBA" id="ARBA00033270"/>
    </source>
</evidence>
<evidence type="ECO:0000256" key="11">
    <source>
        <dbReference type="ARBA" id="ARBA00038053"/>
    </source>
</evidence>
<feature type="transmembrane region" description="Helical" evidence="16">
    <location>
        <begin position="68"/>
        <end position="88"/>
    </location>
</feature>
<keyword evidence="2 17" id="KW-0328">Glycosyltransferase</keyword>
<evidence type="ECO:0000256" key="7">
    <source>
        <dbReference type="ARBA" id="ARBA00022989"/>
    </source>
</evidence>
<keyword evidence="5" id="KW-0133">Cell shape</keyword>
<feature type="transmembrane region" description="Helical" evidence="16">
    <location>
        <begin position="41"/>
        <end position="61"/>
    </location>
</feature>
<feature type="transmembrane region" description="Helical" evidence="16">
    <location>
        <begin position="359"/>
        <end position="380"/>
    </location>
</feature>
<dbReference type="RefSeq" id="WP_229932397.1">
    <property type="nucleotide sequence ID" value="NZ_CAJHOF010000004.1"/>
</dbReference>
<feature type="transmembrane region" description="Helical" evidence="16">
    <location>
        <begin position="167"/>
        <end position="183"/>
    </location>
</feature>
<evidence type="ECO:0000256" key="1">
    <source>
        <dbReference type="ARBA" id="ARBA00004141"/>
    </source>
</evidence>
<evidence type="ECO:0000256" key="12">
    <source>
        <dbReference type="ARBA" id="ARBA00041185"/>
    </source>
</evidence>
<evidence type="ECO:0000256" key="9">
    <source>
        <dbReference type="ARBA" id="ARBA00032370"/>
    </source>
</evidence>
<dbReference type="GO" id="GO:0016757">
    <property type="term" value="F:glycosyltransferase activity"/>
    <property type="evidence" value="ECO:0007669"/>
    <property type="project" value="UniProtKB-KW"/>
</dbReference>
<dbReference type="Proteomes" id="UP000789803">
    <property type="component" value="Unassembled WGS sequence"/>
</dbReference>
<dbReference type="EC" id="2.4.99.28" evidence="14"/>
<dbReference type="Pfam" id="PF01098">
    <property type="entry name" value="FTSW_RODA_SPOVE"/>
    <property type="match status" value="1"/>
</dbReference>
<reference evidence="17 18" key="1">
    <citation type="submission" date="2020-11" db="EMBL/GenBank/DDBJ databases">
        <authorList>
            <person name="Peeters C."/>
        </authorList>
    </citation>
    <scope>NUCLEOTIDE SEQUENCE [LARGE SCALE GENOMIC DNA]</scope>
    <source>
        <strain evidence="17 18">LMG 7974</strain>
    </source>
</reference>
<feature type="transmembrane region" description="Helical" evidence="16">
    <location>
        <begin position="326"/>
        <end position="347"/>
    </location>
</feature>
<evidence type="ECO:0000256" key="5">
    <source>
        <dbReference type="ARBA" id="ARBA00022960"/>
    </source>
</evidence>
<comment type="similarity">
    <text evidence="11">Belongs to the SEDS family. FtsW subfamily.</text>
</comment>
<evidence type="ECO:0000313" key="17">
    <source>
        <dbReference type="EMBL" id="CAD7287697.1"/>
    </source>
</evidence>
<protein>
    <recommendedName>
        <fullName evidence="12">Probable peptidoglycan glycosyltransferase FtsW</fullName>
        <ecNumber evidence="14">2.4.99.28</ecNumber>
    </recommendedName>
    <alternativeName>
        <fullName evidence="13">Cell division protein FtsW</fullName>
    </alternativeName>
    <alternativeName>
        <fullName evidence="10">Cell wall polymerase</fullName>
    </alternativeName>
    <alternativeName>
        <fullName evidence="9">Peptidoglycan polymerase</fullName>
    </alternativeName>
</protein>
<evidence type="ECO:0000256" key="15">
    <source>
        <dbReference type="ARBA" id="ARBA00049902"/>
    </source>
</evidence>
<organism evidence="17 18">
    <name type="scientific">Campylobacter majalis</name>
    <dbReference type="NCBI Taxonomy" id="2790656"/>
    <lineage>
        <taxon>Bacteria</taxon>
        <taxon>Pseudomonadati</taxon>
        <taxon>Campylobacterota</taxon>
        <taxon>Epsilonproteobacteria</taxon>
        <taxon>Campylobacterales</taxon>
        <taxon>Campylobacteraceae</taxon>
        <taxon>Campylobacter</taxon>
    </lineage>
</organism>
<evidence type="ECO:0000256" key="8">
    <source>
        <dbReference type="ARBA" id="ARBA00023136"/>
    </source>
</evidence>
<feature type="transmembrane region" description="Helical" evidence="16">
    <location>
        <begin position="140"/>
        <end position="161"/>
    </location>
</feature>
<accession>A0ABM8Q4I9</accession>
<evidence type="ECO:0000256" key="14">
    <source>
        <dbReference type="ARBA" id="ARBA00044770"/>
    </source>
</evidence>
<feature type="transmembrane region" description="Helical" evidence="16">
    <location>
        <begin position="7"/>
        <end position="35"/>
    </location>
</feature>
<dbReference type="PANTHER" id="PTHR30474">
    <property type="entry name" value="CELL CYCLE PROTEIN"/>
    <property type="match status" value="1"/>
</dbReference>
<evidence type="ECO:0000256" key="3">
    <source>
        <dbReference type="ARBA" id="ARBA00022679"/>
    </source>
</evidence>
<feature type="transmembrane region" description="Helical" evidence="16">
    <location>
        <begin position="190"/>
        <end position="209"/>
    </location>
</feature>
<evidence type="ECO:0000256" key="6">
    <source>
        <dbReference type="ARBA" id="ARBA00022984"/>
    </source>
</evidence>
<comment type="catalytic activity">
    <reaction evidence="15">
        <text>[GlcNAc-(1-&gt;4)-Mur2Ac(oyl-L-Ala-gamma-D-Glu-L-Lys-D-Ala-D-Ala)](n)-di-trans,octa-cis-undecaprenyl diphosphate + beta-D-GlcNAc-(1-&gt;4)-Mur2Ac(oyl-L-Ala-gamma-D-Glu-L-Lys-D-Ala-D-Ala)-di-trans,octa-cis-undecaprenyl diphosphate = [GlcNAc-(1-&gt;4)-Mur2Ac(oyl-L-Ala-gamma-D-Glu-L-Lys-D-Ala-D-Ala)](n+1)-di-trans,octa-cis-undecaprenyl diphosphate + di-trans,octa-cis-undecaprenyl diphosphate + H(+)</text>
        <dbReference type="Rhea" id="RHEA:23708"/>
        <dbReference type="Rhea" id="RHEA-COMP:9602"/>
        <dbReference type="Rhea" id="RHEA-COMP:9603"/>
        <dbReference type="ChEBI" id="CHEBI:15378"/>
        <dbReference type="ChEBI" id="CHEBI:58405"/>
        <dbReference type="ChEBI" id="CHEBI:60033"/>
        <dbReference type="ChEBI" id="CHEBI:78435"/>
        <dbReference type="EC" id="2.4.99.28"/>
    </reaction>
</comment>
<dbReference type="EMBL" id="CAJHOF010000004">
    <property type="protein sequence ID" value="CAD7287697.1"/>
    <property type="molecule type" value="Genomic_DNA"/>
</dbReference>
<keyword evidence="8 16" id="KW-0472">Membrane</keyword>
<evidence type="ECO:0000313" key="18">
    <source>
        <dbReference type="Proteomes" id="UP000789803"/>
    </source>
</evidence>
<comment type="subcellular location">
    <subcellularLocation>
        <location evidence="1">Membrane</location>
        <topology evidence="1">Multi-pass membrane protein</topology>
    </subcellularLocation>
</comment>
<keyword evidence="18" id="KW-1185">Reference proteome</keyword>
<keyword evidence="3 17" id="KW-0808">Transferase</keyword>
<evidence type="ECO:0000256" key="16">
    <source>
        <dbReference type="SAM" id="Phobius"/>
    </source>
</evidence>
<sequence>MQADKSLFFTSTILMIVGVVFSLSLSVFAVLLFNYTEYHFFIRQFGVVFVGIFVMWAISLLNPDKALFWIGFGLFFSCFIAMSVMYVLPASMVTEAGGARRWIRLPGFSLAPVEFFKIGFVYFLAWSFSRKIDDSKKTILAEVKILFPYFIVFIIIVYLIAVLQNDLGQVVVLGATLICMAYFAGASLRIFSIILTIAIGVFTVIIVTSDHRIARLKSWWGSVQDFMMTFMPEAMAQALRVDNAPEPYQVMHSLNAIRHGEFWGEGLGAGIIKLGFLSEVHTDFVLAGIAEEAGFAGIFCVVMLFSWLIYRIFLISSRSENKVFHLFSLGIGMLISLSFIINSYGISSIIPIKGIAVPFLSYGGSQILASCIAIGMILMISKRANI</sequence>
<comment type="caution">
    <text evidence="17">The sequence shown here is derived from an EMBL/GenBank/DDBJ whole genome shotgun (WGS) entry which is preliminary data.</text>
</comment>
<feature type="transmembrane region" description="Helical" evidence="16">
    <location>
        <begin position="108"/>
        <end position="128"/>
    </location>
</feature>
<dbReference type="InterPro" id="IPR001182">
    <property type="entry name" value="FtsW/RodA"/>
</dbReference>
<keyword evidence="6" id="KW-0573">Peptidoglycan synthesis</keyword>
<dbReference type="PANTHER" id="PTHR30474:SF2">
    <property type="entry name" value="PEPTIDOGLYCAN GLYCOSYLTRANSFERASE FTSW-RELATED"/>
    <property type="match status" value="1"/>
</dbReference>
<evidence type="ECO:0000256" key="13">
    <source>
        <dbReference type="ARBA" id="ARBA00041418"/>
    </source>
</evidence>
<keyword evidence="4 16" id="KW-0812">Transmembrane</keyword>
<name>A0ABM8Q4I9_9BACT</name>